<evidence type="ECO:0000259" key="2">
    <source>
        <dbReference type="Pfam" id="PF07603"/>
    </source>
</evidence>
<feature type="signal peptide" evidence="1">
    <location>
        <begin position="1"/>
        <end position="22"/>
    </location>
</feature>
<keyword evidence="1" id="KW-0732">Signal</keyword>
<proteinExistence type="predicted"/>
<feature type="domain" description="Lcl C-terminal" evidence="2">
    <location>
        <begin position="39"/>
        <end position="137"/>
    </location>
</feature>
<name>A0ABX7V3N0_9GAMM</name>
<evidence type="ECO:0000313" key="4">
    <source>
        <dbReference type="Proteomes" id="UP000665025"/>
    </source>
</evidence>
<evidence type="ECO:0000256" key="1">
    <source>
        <dbReference type="SAM" id="SignalP"/>
    </source>
</evidence>
<keyword evidence="4" id="KW-1185">Reference proteome</keyword>
<accession>A0ABX7V3N0</accession>
<dbReference type="Proteomes" id="UP000665025">
    <property type="component" value="Chromosome 1"/>
</dbReference>
<organism evidence="3 4">
    <name type="scientific">Pseudoalteromonas viridis</name>
    <dbReference type="NCBI Taxonomy" id="339617"/>
    <lineage>
        <taxon>Bacteria</taxon>
        <taxon>Pseudomonadati</taxon>
        <taxon>Pseudomonadota</taxon>
        <taxon>Gammaproteobacteria</taxon>
        <taxon>Alteromonadales</taxon>
        <taxon>Pseudoalteromonadaceae</taxon>
        <taxon>Pseudoalteromonas</taxon>
    </lineage>
</organism>
<feature type="chain" id="PRO_5046995501" evidence="1">
    <location>
        <begin position="23"/>
        <end position="171"/>
    </location>
</feature>
<dbReference type="RefSeq" id="WP_209052372.1">
    <property type="nucleotide sequence ID" value="NZ_CP072425.1"/>
</dbReference>
<evidence type="ECO:0000313" key="3">
    <source>
        <dbReference type="EMBL" id="QTL35503.1"/>
    </source>
</evidence>
<gene>
    <name evidence="3" type="ORF">J5X90_00020</name>
</gene>
<dbReference type="Pfam" id="PF07603">
    <property type="entry name" value="Lcl_C"/>
    <property type="match status" value="1"/>
</dbReference>
<sequence length="171" mass="18480">MNKLTLFAISAALSGTMMQVQAQCAPSSVVRFAAADGNVVHDYQHRLMWVSCALDPTTLDCAEQQQRRLSMSGVEALKAAQQVNFGGYSDWRLPNIKELAALLGEPCVRARAEVVFSLPKALRRVWSATTAESGSYAGLLVLSPATSEIEAWSADYAGAGTLLVRDMDNQK</sequence>
<protein>
    <submittedName>
        <fullName evidence="3">DUF1566 domain-containing protein</fullName>
    </submittedName>
</protein>
<dbReference type="InterPro" id="IPR011460">
    <property type="entry name" value="Lcl_C"/>
</dbReference>
<reference evidence="3 4" key="1">
    <citation type="submission" date="2021-03" db="EMBL/GenBank/DDBJ databases">
        <title>Complete Genome of Pseudoalteromonas viridis Strain BBR56, a new biocontrol bacterial candidate.</title>
        <authorList>
            <person name="Handayani D.P."/>
            <person name="Isnansetyo A."/>
            <person name="Istiqomah I."/>
            <person name="Jumina J."/>
        </authorList>
    </citation>
    <scope>NUCLEOTIDE SEQUENCE [LARGE SCALE GENOMIC DNA]</scope>
    <source>
        <strain evidence="3 4">BBR56</strain>
    </source>
</reference>
<dbReference type="EMBL" id="CP072425">
    <property type="protein sequence ID" value="QTL35503.1"/>
    <property type="molecule type" value="Genomic_DNA"/>
</dbReference>